<dbReference type="InterPro" id="IPR004865">
    <property type="entry name" value="HSR_dom"/>
</dbReference>
<dbReference type="InterPro" id="IPR019786">
    <property type="entry name" value="Zinc_finger_PHD-type_CS"/>
</dbReference>
<dbReference type="Ensembl" id="ENSLACT00000005497.1">
    <property type="protein sequence ID" value="ENSLACP00000005449.1"/>
    <property type="gene ID" value="ENSLACG00000004847.1"/>
</dbReference>
<dbReference type="SUPFAM" id="SSF57903">
    <property type="entry name" value="FYVE/PHD zinc finger"/>
    <property type="match status" value="2"/>
</dbReference>
<dbReference type="InterPro" id="IPR001965">
    <property type="entry name" value="Znf_PHD"/>
</dbReference>
<dbReference type="PROSITE" id="PS50864">
    <property type="entry name" value="SAND"/>
    <property type="match status" value="1"/>
</dbReference>
<evidence type="ECO:0000259" key="8">
    <source>
        <dbReference type="PROSITE" id="PS50016"/>
    </source>
</evidence>
<dbReference type="InterPro" id="IPR043563">
    <property type="entry name" value="Sp110/Sp140/Sp140L-like"/>
</dbReference>
<evidence type="ECO:0000256" key="4">
    <source>
        <dbReference type="ARBA" id="ARBA00022833"/>
    </source>
</evidence>
<dbReference type="InterPro" id="IPR013083">
    <property type="entry name" value="Znf_RING/FYVE/PHD"/>
</dbReference>
<reference evidence="11" key="2">
    <citation type="submission" date="2025-08" db="UniProtKB">
        <authorList>
            <consortium name="Ensembl"/>
        </authorList>
    </citation>
    <scope>IDENTIFICATION</scope>
</reference>
<dbReference type="AlphaFoldDB" id="H3A728"/>
<feature type="domain" description="SAND" evidence="9">
    <location>
        <begin position="192"/>
        <end position="271"/>
    </location>
</feature>
<dbReference type="FunCoup" id="H3A728">
    <property type="interactions" value="604"/>
</dbReference>
<reference evidence="12" key="1">
    <citation type="submission" date="2011-08" db="EMBL/GenBank/DDBJ databases">
        <title>The draft genome of Latimeria chalumnae.</title>
        <authorList>
            <person name="Di Palma F."/>
            <person name="Alfoldi J."/>
            <person name="Johnson J."/>
            <person name="Berlin A."/>
            <person name="Gnerre S."/>
            <person name="Jaffe D."/>
            <person name="MacCallum I."/>
            <person name="Young S."/>
            <person name="Walker B.J."/>
            <person name="Lander E."/>
            <person name="Lindblad-Toh K."/>
        </authorList>
    </citation>
    <scope>NUCLEOTIDE SEQUENCE [LARGE SCALE GENOMIC DNA]</scope>
    <source>
        <strain evidence="12">Wild caught</strain>
    </source>
</reference>
<dbReference type="Pfam" id="PF01342">
    <property type="entry name" value="SAND"/>
    <property type="match status" value="1"/>
</dbReference>
<evidence type="ECO:0000313" key="12">
    <source>
        <dbReference type="Proteomes" id="UP000008672"/>
    </source>
</evidence>
<feature type="domain" description="PHD-type" evidence="8">
    <location>
        <begin position="292"/>
        <end position="339"/>
    </location>
</feature>
<dbReference type="SMART" id="SM00249">
    <property type="entry name" value="PHD"/>
    <property type="match status" value="2"/>
</dbReference>
<dbReference type="GO" id="GO:0005737">
    <property type="term" value="C:cytoplasm"/>
    <property type="evidence" value="ECO:0007669"/>
    <property type="project" value="InterPro"/>
</dbReference>
<dbReference type="GO" id="GO:0006959">
    <property type="term" value="P:humoral immune response"/>
    <property type="evidence" value="ECO:0007669"/>
    <property type="project" value="InterPro"/>
</dbReference>
<feature type="domain" description="HSR" evidence="10">
    <location>
        <begin position="1"/>
        <end position="110"/>
    </location>
</feature>
<dbReference type="GeneTree" id="ENSGT00940000161104"/>
<keyword evidence="4" id="KW-0862">Zinc</keyword>
<evidence type="ECO:0000256" key="3">
    <source>
        <dbReference type="ARBA" id="ARBA00022771"/>
    </source>
</evidence>
<keyword evidence="3 6" id="KW-0863">Zinc-finger</keyword>
<dbReference type="Gene3D" id="3.10.390.10">
    <property type="entry name" value="SAND domain-like"/>
    <property type="match status" value="1"/>
</dbReference>
<dbReference type="PRINTS" id="PR01711">
    <property type="entry name" value="AIREGULATOR"/>
</dbReference>
<dbReference type="InParanoid" id="H3A728"/>
<dbReference type="SUPFAM" id="SSF63763">
    <property type="entry name" value="SAND domain-like"/>
    <property type="match status" value="1"/>
</dbReference>
<keyword evidence="5" id="KW-0238">DNA-binding</keyword>
<dbReference type="PROSITE" id="PS51414">
    <property type="entry name" value="HSR"/>
    <property type="match status" value="1"/>
</dbReference>
<dbReference type="GO" id="GO:0008270">
    <property type="term" value="F:zinc ion binding"/>
    <property type="evidence" value="ECO:0007669"/>
    <property type="project" value="UniProtKB-KW"/>
</dbReference>
<evidence type="ECO:0000259" key="10">
    <source>
        <dbReference type="PROSITE" id="PS51414"/>
    </source>
</evidence>
<dbReference type="GO" id="GO:0045182">
    <property type="term" value="F:translation regulator activity"/>
    <property type="evidence" value="ECO:0007669"/>
    <property type="project" value="InterPro"/>
</dbReference>
<dbReference type="GO" id="GO:0003677">
    <property type="term" value="F:DNA binding"/>
    <property type="evidence" value="ECO:0007669"/>
    <property type="project" value="UniProtKB-KW"/>
</dbReference>
<dbReference type="InterPro" id="IPR000770">
    <property type="entry name" value="SAND_dom"/>
</dbReference>
<dbReference type="PANTHER" id="PTHR46386:SF11">
    <property type="entry name" value="AUTOIMMUNE REGULATOR"/>
    <property type="match status" value="1"/>
</dbReference>
<dbReference type="Pfam" id="PF00628">
    <property type="entry name" value="PHD"/>
    <property type="match status" value="1"/>
</dbReference>
<dbReference type="SMART" id="SM00258">
    <property type="entry name" value="SAND"/>
    <property type="match status" value="1"/>
</dbReference>
<proteinExistence type="predicted"/>
<dbReference type="PROSITE" id="PS01359">
    <property type="entry name" value="ZF_PHD_1"/>
    <property type="match status" value="1"/>
</dbReference>
<sequence length="489" mass="54249">MSSPDRHCDADFRQILKMNRTEISMAVDDTFPFLHGLLDHDVVTEEMFKETLNMKEREGSHKAVYFLLTWLLKRDQSILQDFWKISFKEYNLERYPKLKPVYNSFPKGKRKGRRSQSSPKSQVQPRQQVSKAFGVSLLALSHRDTILHPINSSLFKCSGTLPKAKVTRKSENAEIPRYSIGNGIQTLSASVQRAVTLSSTDIPVSCGAVEGILIKQVFESGSSKKCIKVGGEFYAPGKFEDLGGKNKSRNLKTNIRMKGGPHSQKIPFPLQSGCSVLRYPLTSTFELNHKNDDECTVCRDGGELICCDGCPKAFHLNCLIPPLTAIPSGTWRCSFCSGSKRDHQNVTETEKYKRLDSISGNQVGVIITGDLAQRSLENPNVGMTEKSQNKDPSSGSDKQKVSEKCGVCKGGGELTCCSQCQRVFHLHCNFPANSDKSSAVLKCGTCLKPTGSTAASLELTQQTQIVPERKISRNEQLLNREELDSLLGE</sequence>
<evidence type="ECO:0000256" key="5">
    <source>
        <dbReference type="ARBA" id="ARBA00023125"/>
    </source>
</evidence>
<dbReference type="Gene3D" id="3.30.40.10">
    <property type="entry name" value="Zinc/RING finger domain, C3HC4 (zinc finger)"/>
    <property type="match status" value="2"/>
</dbReference>
<protein>
    <recommendedName>
        <fullName evidence="13">Autoimmune regulator</fullName>
    </recommendedName>
</protein>
<dbReference type="EMBL" id="AFYH01137654">
    <property type="status" value="NOT_ANNOTATED_CDS"/>
    <property type="molecule type" value="Genomic_DNA"/>
</dbReference>
<dbReference type="InterPro" id="IPR010919">
    <property type="entry name" value="SAND-like_dom_sf"/>
</dbReference>
<keyword evidence="1" id="KW-0597">Phosphoprotein</keyword>
<dbReference type="GO" id="GO:0005634">
    <property type="term" value="C:nucleus"/>
    <property type="evidence" value="ECO:0007669"/>
    <property type="project" value="InterPro"/>
</dbReference>
<dbReference type="FunFam" id="3.10.390.10:FF:000006">
    <property type="entry name" value="Autoimmune regulator"/>
    <property type="match status" value="1"/>
</dbReference>
<dbReference type="Proteomes" id="UP000008672">
    <property type="component" value="Unassembled WGS sequence"/>
</dbReference>
<reference evidence="11" key="3">
    <citation type="submission" date="2025-09" db="UniProtKB">
        <authorList>
            <consortium name="Ensembl"/>
        </authorList>
    </citation>
    <scope>IDENTIFICATION</scope>
</reference>
<evidence type="ECO:0000256" key="7">
    <source>
        <dbReference type="SAM" id="MobiDB-lite"/>
    </source>
</evidence>
<dbReference type="eggNOG" id="KOG0383">
    <property type="taxonomic scope" value="Eukaryota"/>
</dbReference>
<dbReference type="Pfam" id="PF03172">
    <property type="entry name" value="HSR"/>
    <property type="match status" value="1"/>
</dbReference>
<dbReference type="CDD" id="cd15539">
    <property type="entry name" value="PHD1_AIRE"/>
    <property type="match status" value="1"/>
</dbReference>
<evidence type="ECO:0000256" key="2">
    <source>
        <dbReference type="ARBA" id="ARBA00022723"/>
    </source>
</evidence>
<dbReference type="InterPro" id="IPR011011">
    <property type="entry name" value="Znf_FYVE_PHD"/>
</dbReference>
<feature type="region of interest" description="Disordered" evidence="7">
    <location>
        <begin position="379"/>
        <end position="401"/>
    </location>
</feature>
<evidence type="ECO:0000256" key="6">
    <source>
        <dbReference type="PROSITE-ProRule" id="PRU00146"/>
    </source>
</evidence>
<dbReference type="HOGENOM" id="CLU_042233_1_0_1"/>
<feature type="compositionally biased region" description="Polar residues" evidence="7">
    <location>
        <begin position="115"/>
        <end position="128"/>
    </location>
</feature>
<keyword evidence="2" id="KW-0479">Metal-binding</keyword>
<feature type="region of interest" description="Disordered" evidence="7">
    <location>
        <begin position="103"/>
        <end position="128"/>
    </location>
</feature>
<evidence type="ECO:0008006" key="13">
    <source>
        <dbReference type="Google" id="ProtNLM"/>
    </source>
</evidence>
<keyword evidence="12" id="KW-1185">Reference proteome</keyword>
<evidence type="ECO:0000256" key="1">
    <source>
        <dbReference type="ARBA" id="ARBA00022553"/>
    </source>
</evidence>
<dbReference type="STRING" id="7897.ENSLACP00000005449"/>
<organism evidence="11 12">
    <name type="scientific">Latimeria chalumnae</name>
    <name type="common">Coelacanth</name>
    <dbReference type="NCBI Taxonomy" id="7897"/>
    <lineage>
        <taxon>Eukaryota</taxon>
        <taxon>Metazoa</taxon>
        <taxon>Chordata</taxon>
        <taxon>Craniata</taxon>
        <taxon>Vertebrata</taxon>
        <taxon>Euteleostomi</taxon>
        <taxon>Coelacanthiformes</taxon>
        <taxon>Coelacanthidae</taxon>
        <taxon>Latimeria</taxon>
    </lineage>
</organism>
<dbReference type="PROSITE" id="PS50016">
    <property type="entry name" value="ZF_PHD_2"/>
    <property type="match status" value="1"/>
</dbReference>
<dbReference type="InterPro" id="IPR008087">
    <property type="entry name" value="AIRE"/>
</dbReference>
<evidence type="ECO:0000259" key="9">
    <source>
        <dbReference type="PROSITE" id="PS50864"/>
    </source>
</evidence>
<dbReference type="PANTHER" id="PTHR46386">
    <property type="entry name" value="NUCLEAR BODY PROTEIN SP140"/>
    <property type="match status" value="1"/>
</dbReference>
<accession>H3A728</accession>
<evidence type="ECO:0000313" key="11">
    <source>
        <dbReference type="Ensembl" id="ENSLACP00000005449.1"/>
    </source>
</evidence>
<dbReference type="OMA" id="DVLRCTH"/>
<name>H3A728_LATCH</name>
<dbReference type="GO" id="GO:0000981">
    <property type="term" value="F:DNA-binding transcription factor activity, RNA polymerase II-specific"/>
    <property type="evidence" value="ECO:0007669"/>
    <property type="project" value="TreeGrafter"/>
</dbReference>
<dbReference type="InterPro" id="IPR019787">
    <property type="entry name" value="Znf_PHD-finger"/>
</dbReference>